<accession>A0A433DAK5</accession>
<keyword evidence="15" id="KW-1185">Reference proteome</keyword>
<proteinExistence type="predicted"/>
<dbReference type="InterPro" id="IPR029026">
    <property type="entry name" value="tRNA_m1G_MTases_N"/>
</dbReference>
<evidence type="ECO:0000256" key="9">
    <source>
        <dbReference type="ARBA" id="ARBA00093636"/>
    </source>
</evidence>
<comment type="caution">
    <text evidence="14">The sequence shown here is derived from an EMBL/GenBank/DDBJ whole genome shotgun (WGS) entry which is preliminary data.</text>
</comment>
<dbReference type="GO" id="GO:0030488">
    <property type="term" value="P:tRNA methylation"/>
    <property type="evidence" value="ECO:0007669"/>
    <property type="project" value="InterPro"/>
</dbReference>
<keyword evidence="5" id="KW-0007">Acetylation</keyword>
<evidence type="ECO:0000256" key="5">
    <source>
        <dbReference type="ARBA" id="ARBA00022990"/>
    </source>
</evidence>
<evidence type="ECO:0000256" key="10">
    <source>
        <dbReference type="ARBA" id="ARBA00093656"/>
    </source>
</evidence>
<evidence type="ECO:0000313" key="14">
    <source>
        <dbReference type="EMBL" id="RUP47711.1"/>
    </source>
</evidence>
<name>A0A433DAK5_9FUNG</name>
<dbReference type="CDD" id="cd18091">
    <property type="entry name" value="SpoU-like_TRM3-like"/>
    <property type="match status" value="1"/>
</dbReference>
<dbReference type="InterPro" id="IPR001537">
    <property type="entry name" value="SpoU_MeTrfase"/>
</dbReference>
<sequence>MDIFQGPFRVVFEDSPEQLPLLLDKLRRQYEVAETAQVKHAVLRALFPVLKALVEEAGEEEVPLIKRPLSIHCDLRWKQRQVLLDEALLAIALPCISQGSTATLETIILVNDTLAYFATHYLRTFGKSTLHLILSTILFTIEDELDFVEVYPLIFIEKNLTPEIKPAWEELQRYMDKEADTFVQRPVDVECCLDILLKMMQHLQKGDEHPRSEPVEIDEKTEVEDQDEVVKKRREDEEEAVKLIDTAFLVTISLLSCTDRGIRNKVLNNCIPAFFSWEVKRASYVVIVDGMEKPNRRGIWCKSDIPVCIPFGQMVWDRSCQIFALPATNLLRLEVYGIFARLFDYYFGYVDDDDTRKGVETVAVTLNVGMDLRYEEKFFEIVQSGLKSSDSLARKYSVYILKRVIDYTQKNLASTQGASWTKQVSIVYFNWSVDANEDWETLWDDFFLLYDIMHEPVSHLVEPVLPRFDLILRKPNPSTPHLHSTWWALLFYRGFQNDTVSVKRRILEYVLSIESPEALNVLGCEFEFIFSALLTTLDNTALYSVPTLGTMVSPFGEMVRTFCGRLIKAYEKDEDRKQFLRQLIHHVFFVTGSSIPILYIMEALAEATPMPVWGPEDLKSLRALAEKHRNFQKNKSKVLLRKLALASFLNLADTKSMQYSDVSKYVPFVRISYVPEAAVFIEQLHKILLCRILSTIINERPIHLDWPEYDRVCQWFTKFDKEGEKLVWLESNLKERLAKFMKEHVAAGTGCSAPGRAVCQHPYEPFNLARNQANIISRMSAFLLKDYPEKVVSLFEPVFDQLKSTERWVRGGCRKATHAVQRCPFLLITCSGRILCLYVSSIALFNKLLVLVDSLWTELGAADDAFDFKKIGSIQECASTLITRVEAQFLEIGGEKDTDEDYIPVFLCTFSRILKGADILKSSERKKILKRLRMEAIKYFDSSKNGEKTAENELLKFNHLRVLAIVYDVASQHELFDIPCDTTLVTLLSDLQLRKASDMVHKKYVSKLFIMSPNAISAMVNGRCVACNVMFRSWGDTMAGFIKAKWKCIHDIGRYAYRATELGHELSGFDVSAAFERCVEELENASELCAEAVLECLELLISLPWEKSVESITRCIDSALEIVNENMNNSKSFPGIILATVNMIFQAELLKLPNLNQEEGPMKKAFSRILKLGDIKPHIVTQCVSRCYGFWRLYTAEALSSLALYKNEVVQMLVFGPLRDREEQKIDSAIVYKLEGQDIGSDVEGTVELNFTQRDYLVRVQMNDLILHLDPNNAEHATLVNALLLELVTMATSETLLNPYIYVNQIEHRIKLLDGFIWSTDAAVVFLRCLFTLHNERECGQLHHAPPRCNQERDDGFCSLLYRVDLDAYLHCISRKTGALIQLMRHLHPRNDSVFLRELDNMNHKAHVMISILTIAFPLGDTLPDSEYLDTYFSEIFLHVIPWMTSNHFTIRLFAQWAILRNWKSCENRNRIEDVSKNAYLRIIYNFVQQNSDCIRFREKMESAYYMNGFSPLQDYNIEFIFREMLALNGVTENERIAARAFEKVNPIPSAACPFRNADRKVVYASTSPSELFELSEDGDAETRQASITEDAGYQKKIVPWEMMLQTDIDLSRELVQKKRPRNDLIVVASLIDRIPNLAGLCRTCEIFNASLLTVHSIKIKDDTNFTAVSVASEKWMPMIEVREPDVATFLKEKKEQGYMLCGLEQTTNSVSLSEMKFPEKCVIILGKEKEGIPAQLLQFLDQTIEIPQFGITRSLNVHVSGAITIYEYTKQMSQPRRHANVPEVKVEHIQ</sequence>
<keyword evidence="3" id="KW-0949">S-adenosyl-L-methionine</keyword>
<comment type="function">
    <text evidence="7">S-adenosyl-L-methionine-dependent 2'-O-ribose methyltransferase that catalyzes the formation of 2'-O-methylguanosine at position 18 (Gm18) in a subset of tRNA. Selectively mediates Gm18 methylation of tRNAGln-TTG/CTG and tRNASer-TGA/GCT. Gm18 modification can enhance the stability of modified tRNAs.</text>
</comment>
<evidence type="ECO:0000256" key="4">
    <source>
        <dbReference type="ARBA" id="ARBA00022884"/>
    </source>
</evidence>
<dbReference type="InterPro" id="IPR044748">
    <property type="entry name" value="Trm3/TARBP1_C"/>
</dbReference>
<gene>
    <name evidence="14" type="ORF">BC936DRAFT_145420</name>
</gene>
<dbReference type="Proteomes" id="UP000268093">
    <property type="component" value="Unassembled WGS sequence"/>
</dbReference>
<organism evidence="14 15">
    <name type="scientific">Jimgerdemannia flammicorona</name>
    <dbReference type="NCBI Taxonomy" id="994334"/>
    <lineage>
        <taxon>Eukaryota</taxon>
        <taxon>Fungi</taxon>
        <taxon>Fungi incertae sedis</taxon>
        <taxon>Mucoromycota</taxon>
        <taxon>Mucoromycotina</taxon>
        <taxon>Endogonomycetes</taxon>
        <taxon>Endogonales</taxon>
        <taxon>Endogonaceae</taxon>
        <taxon>Jimgerdemannia</taxon>
    </lineage>
</organism>
<evidence type="ECO:0000256" key="11">
    <source>
        <dbReference type="SAM" id="MobiDB-lite"/>
    </source>
</evidence>
<reference evidence="14 15" key="1">
    <citation type="journal article" date="2018" name="New Phytol.">
        <title>Phylogenomics of Endogonaceae and evolution of mycorrhizas within Mucoromycota.</title>
        <authorList>
            <person name="Chang Y."/>
            <person name="Desiro A."/>
            <person name="Na H."/>
            <person name="Sandor L."/>
            <person name="Lipzen A."/>
            <person name="Clum A."/>
            <person name="Barry K."/>
            <person name="Grigoriev I.V."/>
            <person name="Martin F.M."/>
            <person name="Stajich J.E."/>
            <person name="Smith M.E."/>
            <person name="Bonito G."/>
            <person name="Spatafora J.W."/>
        </authorList>
    </citation>
    <scope>NUCLEOTIDE SEQUENCE [LARGE SCALE GENOMIC DNA]</scope>
    <source>
        <strain evidence="14 15">GMNB39</strain>
    </source>
</reference>
<evidence type="ECO:0000256" key="2">
    <source>
        <dbReference type="ARBA" id="ARBA00022679"/>
    </source>
</evidence>
<evidence type="ECO:0000259" key="12">
    <source>
        <dbReference type="Pfam" id="PF00588"/>
    </source>
</evidence>
<feature type="compositionally biased region" description="Basic and acidic residues" evidence="11">
    <location>
        <begin position="205"/>
        <end position="220"/>
    </location>
</feature>
<dbReference type="GO" id="GO:0141100">
    <property type="term" value="F:tRNA (guanine(18)-2'-O)-methyltransferase activity"/>
    <property type="evidence" value="ECO:0007669"/>
    <property type="project" value="UniProtKB-EC"/>
</dbReference>
<dbReference type="OrthoDB" id="241340at2759"/>
<dbReference type="GO" id="GO:0003723">
    <property type="term" value="F:RNA binding"/>
    <property type="evidence" value="ECO:0007669"/>
    <property type="project" value="UniProtKB-KW"/>
</dbReference>
<dbReference type="SUPFAM" id="SSF75217">
    <property type="entry name" value="alpha/beta knot"/>
    <property type="match status" value="1"/>
</dbReference>
<dbReference type="SUPFAM" id="SSF48371">
    <property type="entry name" value="ARM repeat"/>
    <property type="match status" value="1"/>
</dbReference>
<dbReference type="InterPro" id="IPR016024">
    <property type="entry name" value="ARM-type_fold"/>
</dbReference>
<dbReference type="InterPro" id="IPR029028">
    <property type="entry name" value="Alpha/beta_knot_MTases"/>
</dbReference>
<dbReference type="Pfam" id="PF00588">
    <property type="entry name" value="SpoU_methylase"/>
    <property type="match status" value="1"/>
</dbReference>
<protein>
    <recommendedName>
        <fullName evidence="9">tRNA (guanosine(18)-2'-O)-methyltransferase TARBP1</fullName>
        <ecNumber evidence="8">2.1.1.34</ecNumber>
    </recommendedName>
    <alternativeName>
        <fullName evidence="10">TAR RNA-binding protein 1</fullName>
    </alternativeName>
</protein>
<dbReference type="EMBL" id="RBNI01004203">
    <property type="protein sequence ID" value="RUP47711.1"/>
    <property type="molecule type" value="Genomic_DNA"/>
</dbReference>
<keyword evidence="4" id="KW-0694">RNA-binding</keyword>
<evidence type="ECO:0000313" key="15">
    <source>
        <dbReference type="Proteomes" id="UP000268093"/>
    </source>
</evidence>
<comment type="catalytic activity">
    <reaction evidence="6">
        <text>guanosine(18) in tRNA + S-adenosyl-L-methionine = 2'-O-methylguanosine(18) in tRNA + S-adenosyl-L-homocysteine + H(+)</text>
        <dbReference type="Rhea" id="RHEA:20077"/>
        <dbReference type="Rhea" id="RHEA-COMP:10190"/>
        <dbReference type="Rhea" id="RHEA-COMP:10192"/>
        <dbReference type="ChEBI" id="CHEBI:15378"/>
        <dbReference type="ChEBI" id="CHEBI:57856"/>
        <dbReference type="ChEBI" id="CHEBI:59789"/>
        <dbReference type="ChEBI" id="CHEBI:74269"/>
        <dbReference type="ChEBI" id="CHEBI:74445"/>
        <dbReference type="EC" id="2.1.1.34"/>
    </reaction>
    <physiologicalReaction direction="left-to-right" evidence="6">
        <dbReference type="Rhea" id="RHEA:20078"/>
    </physiologicalReaction>
</comment>
<keyword evidence="2" id="KW-0808">Transferase</keyword>
<evidence type="ECO:0000259" key="13">
    <source>
        <dbReference type="Pfam" id="PF25050"/>
    </source>
</evidence>
<dbReference type="InterPro" id="IPR045330">
    <property type="entry name" value="TRM3/TARBP1"/>
</dbReference>
<dbReference type="FunFam" id="3.40.1280.10:FF:000010">
    <property type="entry name" value="probable methyltransferase TARBP1"/>
    <property type="match status" value="1"/>
</dbReference>
<dbReference type="PANTHER" id="PTHR12029:SF11">
    <property type="entry name" value="METHYLTRANSFERASE TARBP1-RELATED"/>
    <property type="match status" value="1"/>
</dbReference>
<dbReference type="Gene3D" id="3.40.1280.10">
    <property type="match status" value="1"/>
</dbReference>
<feature type="domain" description="tRNA/rRNA methyltransferase SpoU type" evidence="12">
    <location>
        <begin position="1625"/>
        <end position="1767"/>
    </location>
</feature>
<evidence type="ECO:0000256" key="6">
    <source>
        <dbReference type="ARBA" id="ARBA00093266"/>
    </source>
</evidence>
<evidence type="ECO:0000256" key="8">
    <source>
        <dbReference type="ARBA" id="ARBA00093594"/>
    </source>
</evidence>
<feature type="domain" description="TARBP1" evidence="13">
    <location>
        <begin position="395"/>
        <end position="474"/>
    </location>
</feature>
<dbReference type="EC" id="2.1.1.34" evidence="8"/>
<dbReference type="Pfam" id="PF25050">
    <property type="entry name" value="TARBP1"/>
    <property type="match status" value="1"/>
</dbReference>
<evidence type="ECO:0000256" key="1">
    <source>
        <dbReference type="ARBA" id="ARBA00022603"/>
    </source>
</evidence>
<dbReference type="InterPro" id="IPR056921">
    <property type="entry name" value="TARBP1_dom"/>
</dbReference>
<evidence type="ECO:0000256" key="7">
    <source>
        <dbReference type="ARBA" id="ARBA00093361"/>
    </source>
</evidence>
<feature type="region of interest" description="Disordered" evidence="11">
    <location>
        <begin position="205"/>
        <end position="231"/>
    </location>
</feature>
<keyword evidence="1" id="KW-0489">Methyltransferase</keyword>
<evidence type="ECO:0000256" key="3">
    <source>
        <dbReference type="ARBA" id="ARBA00022691"/>
    </source>
</evidence>
<dbReference type="PANTHER" id="PTHR12029">
    <property type="entry name" value="RNA METHYLTRANSFERASE"/>
    <property type="match status" value="1"/>
</dbReference>